<dbReference type="InterPro" id="IPR026444">
    <property type="entry name" value="Secre_tail"/>
</dbReference>
<organism evidence="1 2">
    <name type="scientific">Algoriphagus iocasae</name>
    <dbReference type="NCBI Taxonomy" id="1836499"/>
    <lineage>
        <taxon>Bacteria</taxon>
        <taxon>Pseudomonadati</taxon>
        <taxon>Bacteroidota</taxon>
        <taxon>Cytophagia</taxon>
        <taxon>Cytophagales</taxon>
        <taxon>Cyclobacteriaceae</taxon>
        <taxon>Algoriphagus</taxon>
    </lineage>
</organism>
<dbReference type="RefSeq" id="WP_184494847.1">
    <property type="nucleotide sequence ID" value="NZ_JACIJO010000002.1"/>
</dbReference>
<comment type="caution">
    <text evidence="1">The sequence shown here is derived from an EMBL/GenBank/DDBJ whole genome shotgun (WGS) entry which is preliminary data.</text>
</comment>
<proteinExistence type="predicted"/>
<keyword evidence="2" id="KW-1185">Reference proteome</keyword>
<dbReference type="AlphaFoldDB" id="A0A841MPX2"/>
<reference evidence="1 2" key="1">
    <citation type="submission" date="2020-08" db="EMBL/GenBank/DDBJ databases">
        <title>Genomic Encyclopedia of Type Strains, Phase IV (KMG-IV): sequencing the most valuable type-strain genomes for metagenomic binning, comparative biology and taxonomic classification.</title>
        <authorList>
            <person name="Goeker M."/>
        </authorList>
    </citation>
    <scope>NUCLEOTIDE SEQUENCE [LARGE SCALE GENOMIC DNA]</scope>
    <source>
        <strain evidence="1 2">DSM 102044</strain>
    </source>
</reference>
<evidence type="ECO:0000313" key="1">
    <source>
        <dbReference type="EMBL" id="MBB6326226.1"/>
    </source>
</evidence>
<name>A0A841MPX2_9BACT</name>
<dbReference type="EMBL" id="JACIJO010000002">
    <property type="protein sequence ID" value="MBB6326226.1"/>
    <property type="molecule type" value="Genomic_DNA"/>
</dbReference>
<accession>A0A841MPX2</accession>
<dbReference type="NCBIfam" id="TIGR04183">
    <property type="entry name" value="Por_Secre_tail"/>
    <property type="match status" value="1"/>
</dbReference>
<protein>
    <recommendedName>
        <fullName evidence="3">Secretion system C-terminal sorting domain-containing protein</fullName>
    </recommendedName>
</protein>
<dbReference type="Proteomes" id="UP000588604">
    <property type="component" value="Unassembled WGS sequence"/>
</dbReference>
<gene>
    <name evidence="1" type="ORF">FHS59_001854</name>
</gene>
<sequence>MAVIIVIAHWQDLLSQEVGAYKTVQNGIFSNPLTWNVFDGSIWIPASVKPNLLNDIYIDQTHTLILTSNESAKNIFINSETGAGQKLNLNGFSLEVYGSLNAFSGPAPGTPTGTWNSQNWIGNSISSKLIFRGNSRVIIPANAWSGFTTNSRYSVEFDPGPGIILQVNETFKALKFTIKSGTVLQTIDTSVIPNTCASFSFNNEAMFGSSSFGDFIIENGGTLISQCNSGILFRSGTSGTPNSASTFIIEDGGELILEGDSPKIEAATFQLDGKVIFRNYTNPQSFLGSTYAGSVTPDTFHDLELQGSQNLSFPSYLNISGDIAQTGTGTFLANSTEIEFSGAEDQSVEGFPMIVGNLTLNKVSSSVSFEQDLIVLNDLEMISGQIDLQNNDLSINTSLTGELKYTSGSWSNVNNFTYFGVPTTLDATNGTFPFADRYHGGIRKIQMLGTSAGGNLQINFTEYQGAEYNSSFSDNDATQILYRLFSYFQFSGLNPSSNPLELRISADKLIVDQVDDLRIVGTGYAAPGTHLPGLDPGLWARRTLTFDDLAGVNFTVGSYRTLSILPIRWRNVTVNWKNGLPNIKWEMEGLNEWSVLDILRIHGTDTTKILLKSMPYPFPNPGEYVDSLPLPHGETYYQLRLTDSHGVTYSSAVRLPKSKEFQEMLFPNPSQTHEKLYLKLPAEALNSPIQIFGMDGKLILESKYENIEITSLTEGLGTGYYILRVIGKDQVFVFKLIRN</sequence>
<evidence type="ECO:0000313" key="2">
    <source>
        <dbReference type="Proteomes" id="UP000588604"/>
    </source>
</evidence>
<evidence type="ECO:0008006" key="3">
    <source>
        <dbReference type="Google" id="ProtNLM"/>
    </source>
</evidence>